<dbReference type="InterPro" id="IPR011701">
    <property type="entry name" value="MFS"/>
</dbReference>
<feature type="transmembrane region" description="Helical" evidence="5">
    <location>
        <begin position="199"/>
        <end position="219"/>
    </location>
</feature>
<feature type="transmembrane region" description="Helical" evidence="5">
    <location>
        <begin position="401"/>
        <end position="421"/>
    </location>
</feature>
<reference evidence="7 8" key="1">
    <citation type="submission" date="2023-07" db="EMBL/GenBank/DDBJ databases">
        <title>Genomic Encyclopedia of Type Strains, Phase IV (KMG-IV): sequencing the most valuable type-strain genomes for metagenomic binning, comparative biology and taxonomic classification.</title>
        <authorList>
            <person name="Goeker M."/>
        </authorList>
    </citation>
    <scope>NUCLEOTIDE SEQUENCE [LARGE SCALE GENOMIC DNA]</scope>
    <source>
        <strain evidence="7 8">DSM 19013</strain>
    </source>
</reference>
<comment type="caution">
    <text evidence="7">The sequence shown here is derived from an EMBL/GenBank/DDBJ whole genome shotgun (WGS) entry which is preliminary data.</text>
</comment>
<feature type="transmembrane region" description="Helical" evidence="5">
    <location>
        <begin position="250"/>
        <end position="274"/>
    </location>
</feature>
<keyword evidence="2 5" id="KW-1133">Transmembrane helix</keyword>
<dbReference type="PANTHER" id="PTHR23527:SF1">
    <property type="entry name" value="BLL3282 PROTEIN"/>
    <property type="match status" value="1"/>
</dbReference>
<evidence type="ECO:0000256" key="2">
    <source>
        <dbReference type="ARBA" id="ARBA00022989"/>
    </source>
</evidence>
<feature type="compositionally biased region" description="Gly residues" evidence="4">
    <location>
        <begin position="17"/>
        <end position="30"/>
    </location>
</feature>
<protein>
    <submittedName>
        <fullName evidence="7">MFS family permease</fullName>
    </submittedName>
</protein>
<feature type="domain" description="Major facilitator superfamily (MFS) profile" evidence="6">
    <location>
        <begin position="35"/>
        <end position="426"/>
    </location>
</feature>
<dbReference type="Gene3D" id="1.20.1250.20">
    <property type="entry name" value="MFS general substrate transporter like domains"/>
    <property type="match status" value="2"/>
</dbReference>
<feature type="transmembrane region" description="Helical" evidence="5">
    <location>
        <begin position="109"/>
        <end position="139"/>
    </location>
</feature>
<accession>A0ABU0I4W3</accession>
<proteinExistence type="predicted"/>
<feature type="transmembrane region" description="Helical" evidence="5">
    <location>
        <begin position="170"/>
        <end position="187"/>
    </location>
</feature>
<organism evidence="7 8">
    <name type="scientific">Methylobacterium aerolatum</name>
    <dbReference type="NCBI Taxonomy" id="418708"/>
    <lineage>
        <taxon>Bacteria</taxon>
        <taxon>Pseudomonadati</taxon>
        <taxon>Pseudomonadota</taxon>
        <taxon>Alphaproteobacteria</taxon>
        <taxon>Hyphomicrobiales</taxon>
        <taxon>Methylobacteriaceae</taxon>
        <taxon>Methylobacterium</taxon>
    </lineage>
</organism>
<dbReference type="PANTHER" id="PTHR23527">
    <property type="entry name" value="BLL3282 PROTEIN"/>
    <property type="match status" value="1"/>
</dbReference>
<dbReference type="PROSITE" id="PS50850">
    <property type="entry name" value="MFS"/>
    <property type="match status" value="1"/>
</dbReference>
<feature type="transmembrane region" description="Helical" evidence="5">
    <location>
        <begin position="77"/>
        <end position="97"/>
    </location>
</feature>
<evidence type="ECO:0000256" key="4">
    <source>
        <dbReference type="SAM" id="MobiDB-lite"/>
    </source>
</evidence>
<feature type="region of interest" description="Disordered" evidence="4">
    <location>
        <begin position="1"/>
        <end position="30"/>
    </location>
</feature>
<keyword evidence="3 5" id="KW-0472">Membrane</keyword>
<feature type="transmembrane region" description="Helical" evidence="5">
    <location>
        <begin position="313"/>
        <end position="333"/>
    </location>
</feature>
<evidence type="ECO:0000313" key="7">
    <source>
        <dbReference type="EMBL" id="MDQ0449662.1"/>
    </source>
</evidence>
<dbReference type="Proteomes" id="UP001231124">
    <property type="component" value="Unassembled WGS sequence"/>
</dbReference>
<keyword evidence="1 5" id="KW-0812">Transmembrane</keyword>
<sequence length="426" mass="43216">MPSSNPAAPSGPSAPEPGGGKSGGGNPGGGNPGGGMTGLLFATMFPQAAVSMMSLSPPVMAEAVARTYGIPPETAGAYSGLVYVFVLIGNLVAVGLIQRFGPLRLSFACVVGAAVGLAIFATGGIPGLLIGTMLIGLFYGPLTPASSQAMAHQIGSPAFTLIVSIRQTSVPLGGVLAGLLVPPLIGWHGGRNGWSEACLVLALGSILVAGAFSTASPLVRRERVAGRGLYRRRLLDPLSLILRNPRLLRLAGMSSVFGAMQLVLSTFLVVYLVSAVGHDLVTAGLCLSASQVAGILGRPLWGHVADRTGAPRWVLVVLGLGMALSCLLAAGLFEVGPTWLSLPVAILFGASATGWNGVFLAEIMREVDQAEVGAATAGGLLFTYAGIVVGPPLFGALAHQAGFPAAYLVLSVFALGAVLLVRPKRA</sequence>
<feature type="transmembrane region" description="Helical" evidence="5">
    <location>
        <begin position="339"/>
        <end position="360"/>
    </location>
</feature>
<dbReference type="EMBL" id="JAUSVP010000016">
    <property type="protein sequence ID" value="MDQ0449662.1"/>
    <property type="molecule type" value="Genomic_DNA"/>
</dbReference>
<dbReference type="RefSeq" id="WP_238205193.1">
    <property type="nucleotide sequence ID" value="NZ_BPQE01000021.1"/>
</dbReference>
<feature type="transmembrane region" description="Helical" evidence="5">
    <location>
        <begin position="280"/>
        <end position="301"/>
    </location>
</feature>
<name>A0ABU0I4W3_9HYPH</name>
<dbReference type="InterPro" id="IPR052952">
    <property type="entry name" value="MFS-Transporter"/>
</dbReference>
<evidence type="ECO:0000313" key="8">
    <source>
        <dbReference type="Proteomes" id="UP001231124"/>
    </source>
</evidence>
<evidence type="ECO:0000256" key="5">
    <source>
        <dbReference type="SAM" id="Phobius"/>
    </source>
</evidence>
<evidence type="ECO:0000256" key="1">
    <source>
        <dbReference type="ARBA" id="ARBA00022692"/>
    </source>
</evidence>
<feature type="transmembrane region" description="Helical" evidence="5">
    <location>
        <begin position="372"/>
        <end position="395"/>
    </location>
</feature>
<gene>
    <name evidence="7" type="ORF">QO012_004184</name>
</gene>
<dbReference type="InterPro" id="IPR020846">
    <property type="entry name" value="MFS_dom"/>
</dbReference>
<evidence type="ECO:0000259" key="6">
    <source>
        <dbReference type="PROSITE" id="PS50850"/>
    </source>
</evidence>
<keyword evidence="8" id="KW-1185">Reference proteome</keyword>
<dbReference type="Pfam" id="PF07690">
    <property type="entry name" value="MFS_1"/>
    <property type="match status" value="1"/>
</dbReference>
<dbReference type="SUPFAM" id="SSF103473">
    <property type="entry name" value="MFS general substrate transporter"/>
    <property type="match status" value="1"/>
</dbReference>
<evidence type="ECO:0000256" key="3">
    <source>
        <dbReference type="ARBA" id="ARBA00023136"/>
    </source>
</evidence>
<dbReference type="InterPro" id="IPR036259">
    <property type="entry name" value="MFS_trans_sf"/>
</dbReference>
<feature type="compositionally biased region" description="Low complexity" evidence="4">
    <location>
        <begin position="1"/>
        <end position="13"/>
    </location>
</feature>